<gene>
    <name evidence="2" type="ORF">FHS27_001689</name>
</gene>
<comment type="caution">
    <text evidence="2">The sequence shown here is derived from an EMBL/GenBank/DDBJ whole genome shotgun (WGS) entry which is preliminary data.</text>
</comment>
<accession>A0A7W5H5G1</accession>
<sequence length="63" mass="7300">MKSRECMMFSSSRWRPEPNSLPIRPQDAREKKLILLVFDAVLPVMTDIDIDAPHTCRSRPDSD</sequence>
<dbReference type="AlphaFoldDB" id="A0A7W5H5G1"/>
<dbReference type="EMBL" id="JACHXU010000004">
    <property type="protein sequence ID" value="MBB3205885.1"/>
    <property type="molecule type" value="Genomic_DNA"/>
</dbReference>
<proteinExistence type="predicted"/>
<dbReference type="Proteomes" id="UP000536179">
    <property type="component" value="Unassembled WGS sequence"/>
</dbReference>
<evidence type="ECO:0000313" key="2">
    <source>
        <dbReference type="EMBL" id="MBB3205885.1"/>
    </source>
</evidence>
<protein>
    <submittedName>
        <fullName evidence="2">Uncharacterized protein</fullName>
    </submittedName>
</protein>
<reference evidence="2 3" key="1">
    <citation type="submission" date="2020-08" db="EMBL/GenBank/DDBJ databases">
        <title>Genomic Encyclopedia of Type Strains, Phase III (KMG-III): the genomes of soil and plant-associated and newly described type strains.</title>
        <authorList>
            <person name="Whitman W."/>
        </authorList>
    </citation>
    <scope>NUCLEOTIDE SEQUENCE [LARGE SCALE GENOMIC DNA]</scope>
    <source>
        <strain evidence="2 3">CECT 8075</strain>
    </source>
</reference>
<evidence type="ECO:0000256" key="1">
    <source>
        <dbReference type="SAM" id="MobiDB-lite"/>
    </source>
</evidence>
<dbReference type="RefSeq" id="WP_184303845.1">
    <property type="nucleotide sequence ID" value="NZ_JACHXU010000004.1"/>
</dbReference>
<feature type="region of interest" description="Disordered" evidence="1">
    <location>
        <begin position="1"/>
        <end position="23"/>
    </location>
</feature>
<keyword evidence="3" id="KW-1185">Reference proteome</keyword>
<evidence type="ECO:0000313" key="3">
    <source>
        <dbReference type="Proteomes" id="UP000536179"/>
    </source>
</evidence>
<organism evidence="2 3">
    <name type="scientific">Aporhodopirellula rubra</name>
    <dbReference type="NCBI Taxonomy" id="980271"/>
    <lineage>
        <taxon>Bacteria</taxon>
        <taxon>Pseudomonadati</taxon>
        <taxon>Planctomycetota</taxon>
        <taxon>Planctomycetia</taxon>
        <taxon>Pirellulales</taxon>
        <taxon>Pirellulaceae</taxon>
        <taxon>Aporhodopirellula</taxon>
    </lineage>
</organism>
<name>A0A7W5H5G1_9BACT</name>